<accession>A0ABW7B6F1</accession>
<reference evidence="4 5" key="1">
    <citation type="submission" date="2024-10" db="EMBL/GenBank/DDBJ databases">
        <title>The Natural Products Discovery Center: Release of the First 8490 Sequenced Strains for Exploring Actinobacteria Biosynthetic Diversity.</title>
        <authorList>
            <person name="Kalkreuter E."/>
            <person name="Kautsar S.A."/>
            <person name="Yang D."/>
            <person name="Bader C.D."/>
            <person name="Teijaro C.N."/>
            <person name="Fluegel L."/>
            <person name="Davis C.M."/>
            <person name="Simpson J.R."/>
            <person name="Lauterbach L."/>
            <person name="Steele A.D."/>
            <person name="Gui C."/>
            <person name="Meng S."/>
            <person name="Li G."/>
            <person name="Viehrig K."/>
            <person name="Ye F."/>
            <person name="Su P."/>
            <person name="Kiefer A.F."/>
            <person name="Nichols A."/>
            <person name="Cepeda A.J."/>
            <person name="Yan W."/>
            <person name="Fan B."/>
            <person name="Jiang Y."/>
            <person name="Adhikari A."/>
            <person name="Zheng C.-J."/>
            <person name="Schuster L."/>
            <person name="Cowan T.M."/>
            <person name="Smanski M.J."/>
            <person name="Chevrette M.G."/>
            <person name="De Carvalho L.P.S."/>
            <person name="Shen B."/>
        </authorList>
    </citation>
    <scope>NUCLEOTIDE SEQUENCE [LARGE SCALE GENOMIC DNA]</scope>
    <source>
        <strain evidence="4 5">NPDC048320</strain>
    </source>
</reference>
<evidence type="ECO:0000313" key="5">
    <source>
        <dbReference type="Proteomes" id="UP001604267"/>
    </source>
</evidence>
<comment type="caution">
    <text evidence="4">The sequence shown here is derived from an EMBL/GenBank/DDBJ whole genome shotgun (WGS) entry which is preliminary data.</text>
</comment>
<evidence type="ECO:0000256" key="1">
    <source>
        <dbReference type="SAM" id="MobiDB-lite"/>
    </source>
</evidence>
<protein>
    <recommendedName>
        <fullName evidence="6">Gram-positive cocci surface proteins LPxTG domain-containing protein</fullName>
    </recommendedName>
</protein>
<keyword evidence="2" id="KW-1133">Transmembrane helix</keyword>
<feature type="chain" id="PRO_5046952745" description="Gram-positive cocci surface proteins LPxTG domain-containing protein" evidence="3">
    <location>
        <begin position="36"/>
        <end position="332"/>
    </location>
</feature>
<keyword evidence="2" id="KW-0812">Transmembrane</keyword>
<evidence type="ECO:0008006" key="6">
    <source>
        <dbReference type="Google" id="ProtNLM"/>
    </source>
</evidence>
<sequence length="332" mass="34626">MRPRTSLSPRRTASVTAALAAATVVVPLPTVPAFAVTTPPPSCVGGDARAFPLATRIRGGPGSYEAGGGYGTWYIDLTNTTRRTCAGIHPVVVLVDDKRALRPDQPHLDFHDGARNRPVTFESTDQQELVGVLGGAGFGGFTVPPGRTVSVRVRLALASDAVADQVTANAAVVQRRGEDGDWVGESNAYRFSIGEEGEEGEEDTQEAVQEDEGVQEDEAVQEAAGLPTTPSSSAPTTDSSNAGTNDTNDTNGTDDMDDLDDPHGSYDPDDPDGPYDYDPDDPDTSLTLAQEARELARTGPGGPGILAHGLLAALAALGCVGAGAYLLTRNRR</sequence>
<gene>
    <name evidence="4" type="ORF">ACGFZB_12645</name>
</gene>
<dbReference type="Proteomes" id="UP001604267">
    <property type="component" value="Unassembled WGS sequence"/>
</dbReference>
<feature type="compositionally biased region" description="Acidic residues" evidence="1">
    <location>
        <begin position="195"/>
        <end position="220"/>
    </location>
</feature>
<organism evidence="4 5">
    <name type="scientific">Streptomyces cinerochromogenes</name>
    <dbReference type="NCBI Taxonomy" id="66422"/>
    <lineage>
        <taxon>Bacteria</taxon>
        <taxon>Bacillati</taxon>
        <taxon>Actinomycetota</taxon>
        <taxon>Actinomycetes</taxon>
        <taxon>Kitasatosporales</taxon>
        <taxon>Streptomycetaceae</taxon>
        <taxon>Streptomyces</taxon>
    </lineage>
</organism>
<keyword evidence="2" id="KW-0472">Membrane</keyword>
<name>A0ABW7B6F1_9ACTN</name>
<evidence type="ECO:0000256" key="2">
    <source>
        <dbReference type="SAM" id="Phobius"/>
    </source>
</evidence>
<feature type="transmembrane region" description="Helical" evidence="2">
    <location>
        <begin position="305"/>
        <end position="327"/>
    </location>
</feature>
<dbReference type="RefSeq" id="WP_392817596.1">
    <property type="nucleotide sequence ID" value="NZ_JBICYV010000005.1"/>
</dbReference>
<feature type="compositionally biased region" description="Acidic residues" evidence="1">
    <location>
        <begin position="267"/>
        <end position="283"/>
    </location>
</feature>
<keyword evidence="3" id="KW-0732">Signal</keyword>
<feature type="signal peptide" evidence="3">
    <location>
        <begin position="1"/>
        <end position="35"/>
    </location>
</feature>
<feature type="compositionally biased region" description="Low complexity" evidence="1">
    <location>
        <begin position="227"/>
        <end position="251"/>
    </location>
</feature>
<feature type="region of interest" description="Disordered" evidence="1">
    <location>
        <begin position="194"/>
        <end position="285"/>
    </location>
</feature>
<evidence type="ECO:0000313" key="4">
    <source>
        <dbReference type="EMBL" id="MFG3011285.1"/>
    </source>
</evidence>
<proteinExistence type="predicted"/>
<evidence type="ECO:0000256" key="3">
    <source>
        <dbReference type="SAM" id="SignalP"/>
    </source>
</evidence>
<dbReference type="EMBL" id="JBICYV010000005">
    <property type="protein sequence ID" value="MFG3011285.1"/>
    <property type="molecule type" value="Genomic_DNA"/>
</dbReference>
<keyword evidence="5" id="KW-1185">Reference proteome</keyword>